<comment type="caution">
    <text evidence="1">The sequence shown here is derived from an EMBL/GenBank/DDBJ whole genome shotgun (WGS) entry which is preliminary data.</text>
</comment>
<evidence type="ECO:0000313" key="1">
    <source>
        <dbReference type="EMBL" id="GIG86261.1"/>
    </source>
</evidence>
<evidence type="ECO:0000313" key="2">
    <source>
        <dbReference type="Proteomes" id="UP000646749"/>
    </source>
</evidence>
<protein>
    <recommendedName>
        <fullName evidence="3">Lantibiotic dehydratase N-terminal domain-containing protein</fullName>
    </recommendedName>
</protein>
<accession>A0ABQ4DUX2</accession>
<proteinExistence type="predicted"/>
<keyword evidence="2" id="KW-1185">Reference proteome</keyword>
<reference evidence="1 2" key="1">
    <citation type="submission" date="2021-01" db="EMBL/GenBank/DDBJ databases">
        <title>Whole genome shotgun sequence of Plantactinospora endophytica NBRC 110450.</title>
        <authorList>
            <person name="Komaki H."/>
            <person name="Tamura T."/>
        </authorList>
    </citation>
    <scope>NUCLEOTIDE SEQUENCE [LARGE SCALE GENOMIC DNA]</scope>
    <source>
        <strain evidence="1 2">NBRC 110450</strain>
    </source>
</reference>
<evidence type="ECO:0008006" key="3">
    <source>
        <dbReference type="Google" id="ProtNLM"/>
    </source>
</evidence>
<dbReference type="Proteomes" id="UP000646749">
    <property type="component" value="Unassembled WGS sequence"/>
</dbReference>
<name>A0ABQ4DUX2_9ACTN</name>
<gene>
    <name evidence="1" type="ORF">Pen02_11970</name>
</gene>
<dbReference type="RefSeq" id="WP_203864909.1">
    <property type="nucleotide sequence ID" value="NZ_BONW01000004.1"/>
</dbReference>
<dbReference type="EMBL" id="BONW01000004">
    <property type="protein sequence ID" value="GIG86261.1"/>
    <property type="molecule type" value="Genomic_DNA"/>
</dbReference>
<sequence>MTDDTAYPADWTVFEVGLLRSAGLPSQWLTRLASPRLAEADAALTAAHAELVTTRRRAVAELRAARTAQPPPPSTAVRATNRALDRSLVLPDTADDILGRPVRESWNSTVARHDELASEFETTWRTALAEEHAELVRRVTDEAFAEAVLMNSRGAHDALVREAEAGSLRFANQRVAYRYLQRFCGKAESAGHAGPVNLIHLGGEPSGVPPVRGDGQVLTHDDPLLGRIRYTSLGDGRAASRRTFLSYWAAQAMVDVLVADAGGAALLRPCRLIGAGPPAGHSLTEPEAALLAVADGSRSLADIAARIGSGTAETTALAAGLADRGLLALDRALPGYVGDPAAEAAAVALAAGTERAGLVLAVLETAERFAGRPYHRRPKALDGLAADFVACTGRPAWRGQGGFYTDRFVVSEEAFGNIEGATVPADGMRALAQRLGTVLDLLASLAVDQRLSGQRRIRELLRRTGAETLPAVDVRRLALPPSAAQRMPDGFTRLLPAAPPYVELTRADLADAGLLRADLAAWPLFGAADLMLMGQPSAAAGPGLVVLSELHHIWPPLGQPWRALFSDEAWRLDRLQASLEPVLAPARPLIQQIRRYQKGTDSSPLDHHLLCLERLEQGPGAGPVPVDGLVVREWENGFLGLHSPDRGEDYWLFPDYDDNDVDAGGLAHCALPALELPRVCLGEHTPRIVVDGVVLQRRRWDPPLGSVPVLPGRRAVGAHWRRVQHWRQRLGMPRQVFFLTDTEPKPMWLDFESALSVANLSHALSRARTVTFTEMLPPAEELWLRVPDGTLVSEIRTLVLRGASGRSPG</sequence>
<organism evidence="1 2">
    <name type="scientific">Plantactinospora endophytica</name>
    <dbReference type="NCBI Taxonomy" id="673535"/>
    <lineage>
        <taxon>Bacteria</taxon>
        <taxon>Bacillati</taxon>
        <taxon>Actinomycetota</taxon>
        <taxon>Actinomycetes</taxon>
        <taxon>Micromonosporales</taxon>
        <taxon>Micromonosporaceae</taxon>
        <taxon>Plantactinospora</taxon>
    </lineage>
</organism>